<dbReference type="OrthoDB" id="2249081at2"/>
<dbReference type="EMBL" id="CP014163">
    <property type="protein sequence ID" value="AMB99604.1"/>
    <property type="molecule type" value="Genomic_DNA"/>
</dbReference>
<dbReference type="Proteomes" id="UP000062260">
    <property type="component" value="Chromosome"/>
</dbReference>
<name>A0A0X8FM50_9LACT</name>
<proteinExistence type="inferred from homology"/>
<dbReference type="Pfam" id="PF03780">
    <property type="entry name" value="Asp23"/>
    <property type="match status" value="1"/>
</dbReference>
<gene>
    <name evidence="3" type="ORF">AWM75_06240</name>
</gene>
<dbReference type="PANTHER" id="PTHR34297">
    <property type="entry name" value="HYPOTHETICAL CYTOSOLIC PROTEIN-RELATED"/>
    <property type="match status" value="1"/>
</dbReference>
<keyword evidence="4" id="KW-1185">Reference proteome</keyword>
<dbReference type="STRING" id="128944.AWM75_06240"/>
<organism evidence="3 4">
    <name type="scientific">Aerococcus urinaehominis</name>
    <dbReference type="NCBI Taxonomy" id="128944"/>
    <lineage>
        <taxon>Bacteria</taxon>
        <taxon>Bacillati</taxon>
        <taxon>Bacillota</taxon>
        <taxon>Bacilli</taxon>
        <taxon>Lactobacillales</taxon>
        <taxon>Aerococcaceae</taxon>
        <taxon>Aerococcus</taxon>
    </lineage>
</organism>
<evidence type="ECO:0000256" key="1">
    <source>
        <dbReference type="ARBA" id="ARBA00005721"/>
    </source>
</evidence>
<comment type="similarity">
    <text evidence="1">Belongs to the asp23 family.</text>
</comment>
<dbReference type="RefSeq" id="WP_067979674.1">
    <property type="nucleotide sequence ID" value="NZ_CP014163.1"/>
</dbReference>
<dbReference type="KEGG" id="auh:AWM75_06240"/>
<sequence length="135" mass="15138">MNQEKDVATLTFDEKTIERLASQAAIAVDGVIATKGNFFDRIQAQYDEYFNEAGQAQNEEASGVNVKTDQIEVVCDMAIIVEYGKNIPDIFHQIESQVKERVENATGLKVVQVNVNVVDILTEAEYSNLYMKSRD</sequence>
<dbReference type="AlphaFoldDB" id="A0A0X8FM50"/>
<dbReference type="PANTHER" id="PTHR34297:SF3">
    <property type="entry name" value="ALKALINE SHOCK PROTEIN 23"/>
    <property type="match status" value="1"/>
</dbReference>
<protein>
    <recommendedName>
        <fullName evidence="2">Stress response regulator gls24 homolog</fullName>
    </recommendedName>
</protein>
<evidence type="ECO:0000313" key="4">
    <source>
        <dbReference type="Proteomes" id="UP000062260"/>
    </source>
</evidence>
<reference evidence="4" key="2">
    <citation type="submission" date="2016-01" db="EMBL/GenBank/DDBJ databases">
        <title>Six Aerococcus type strain genome sequencing and assembly using PacBio and Illumina Hiseq.</title>
        <authorList>
            <person name="Carkaci D."/>
            <person name="Dargis R."/>
            <person name="Nielsen X.C."/>
            <person name="Skovgaard O."/>
            <person name="Fuursted K."/>
            <person name="Christensen J.J."/>
        </authorList>
    </citation>
    <scope>NUCLEOTIDE SEQUENCE [LARGE SCALE GENOMIC DNA]</scope>
    <source>
        <strain evidence="4">CCUG42038B</strain>
    </source>
</reference>
<evidence type="ECO:0000313" key="3">
    <source>
        <dbReference type="EMBL" id="AMB99604.1"/>
    </source>
</evidence>
<dbReference type="InterPro" id="IPR005531">
    <property type="entry name" value="Asp23"/>
</dbReference>
<evidence type="ECO:0000256" key="2">
    <source>
        <dbReference type="ARBA" id="ARBA00039575"/>
    </source>
</evidence>
<reference evidence="3 4" key="1">
    <citation type="journal article" date="2016" name="Genome Announc.">
        <title>Complete Genome Sequences of Aerococcus christensenii CCUG 28831T, Aerococcus sanguinicola CCUG 43001T, Aerococcus urinae CCUG 36881T, Aerococcus urinaeequi CCUG 28094T, Aerococcus urinaehominis CCUG 42038 BT, and Aerococcus viridans CCUG 4311T.</title>
        <authorList>
            <person name="Carkaci D."/>
            <person name="Dargis R."/>
            <person name="Nielsen X.C."/>
            <person name="Skovgaard O."/>
            <person name="Fuursted K."/>
            <person name="Christensen J.J."/>
        </authorList>
    </citation>
    <scope>NUCLEOTIDE SEQUENCE [LARGE SCALE GENOMIC DNA]</scope>
    <source>
        <strain evidence="3 4">CCUG42038B</strain>
    </source>
</reference>
<accession>A0A0X8FM50</accession>